<protein>
    <recommendedName>
        <fullName evidence="2">MEMO1 family protein BECKSD772D_GA0070982_101913</fullName>
    </recommendedName>
</protein>
<keyword evidence="3" id="KW-0472">Membrane</keyword>
<dbReference type="EMBL" id="CAADFU010000021">
    <property type="protein sequence ID" value="VFK43003.1"/>
    <property type="molecule type" value="Genomic_DNA"/>
</dbReference>
<dbReference type="NCBIfam" id="TIGR04336">
    <property type="entry name" value="AmmeMemoSam_B"/>
    <property type="match status" value="1"/>
</dbReference>
<dbReference type="EMBL" id="CAADHB010000019">
    <property type="protein sequence ID" value="VFK78600.1"/>
    <property type="molecule type" value="Genomic_DNA"/>
</dbReference>
<name>A0A451BJX9_9GAMM</name>
<dbReference type="CDD" id="cd07361">
    <property type="entry name" value="MEMO_like"/>
    <property type="match status" value="1"/>
</dbReference>
<keyword evidence="3" id="KW-1133">Transmembrane helix</keyword>
<accession>A0A451BJX9</accession>
<evidence type="ECO:0000256" key="2">
    <source>
        <dbReference type="HAMAP-Rule" id="MF_00055"/>
    </source>
</evidence>
<feature type="transmembrane region" description="Helical" evidence="3">
    <location>
        <begin position="7"/>
        <end position="25"/>
    </location>
</feature>
<dbReference type="PANTHER" id="PTHR11060:SF0">
    <property type="entry name" value="PROTEIN MEMO1"/>
    <property type="match status" value="1"/>
</dbReference>
<dbReference type="Gene3D" id="3.40.830.10">
    <property type="entry name" value="LigB-like"/>
    <property type="match status" value="1"/>
</dbReference>
<sequence>MRAGRPCWFFGIVLVSGFVFLRGFSLGDFLSEDFEKFGVSMMNIASAIRPPAVAGLFYPDDPIALREMVGGFLRGTAGNGRVKEDPAWRDSIGSNPSRGLPKAIIAPHAGFIYSGPIAASVYGRIARAEMAARIRRVVLLGPSHHIPFRGVAATSAGFYGTPLGDIGLDGAAITRIADLPQVTILDEAHLPEHSLEVHLPFLREVLDDFMLVPLVVGETPPAEVAEILERLWGGGDTLIVVSTDLSHYLTYDQAREQDDGTARAIEALDTATIDPRDACGRNPINGLLHVAKQRGMQVERLDLRNSGDTAGDKRRVVGYGAWAFFESEETS</sequence>
<proteinExistence type="inferred from homology"/>
<evidence type="ECO:0000256" key="1">
    <source>
        <dbReference type="ARBA" id="ARBA00006315"/>
    </source>
</evidence>
<evidence type="ECO:0000313" key="4">
    <source>
        <dbReference type="EMBL" id="VFK38194.1"/>
    </source>
</evidence>
<dbReference type="Pfam" id="PF01875">
    <property type="entry name" value="Memo"/>
    <property type="match status" value="1"/>
</dbReference>
<comment type="similarity">
    <text evidence="1 2">Belongs to the MEMO1 family.</text>
</comment>
<evidence type="ECO:0000313" key="6">
    <source>
        <dbReference type="EMBL" id="VFK78600.1"/>
    </source>
</evidence>
<dbReference type="InterPro" id="IPR002737">
    <property type="entry name" value="MEMO1_fam"/>
</dbReference>
<organism evidence="6">
    <name type="scientific">Candidatus Kentrum sp. SD</name>
    <dbReference type="NCBI Taxonomy" id="2126332"/>
    <lineage>
        <taxon>Bacteria</taxon>
        <taxon>Pseudomonadati</taxon>
        <taxon>Pseudomonadota</taxon>
        <taxon>Gammaproteobacteria</taxon>
        <taxon>Candidatus Kentrum</taxon>
    </lineage>
</organism>
<reference evidence="6" key="1">
    <citation type="submission" date="2019-02" db="EMBL/GenBank/DDBJ databases">
        <authorList>
            <person name="Gruber-Vodicka R. H."/>
            <person name="Seah K. B. B."/>
        </authorList>
    </citation>
    <scope>NUCLEOTIDE SEQUENCE</scope>
    <source>
        <strain evidence="6">BECK_S127</strain>
        <strain evidence="5">BECK_S1320</strain>
        <strain evidence="4">BECK_S1321</strain>
    </source>
</reference>
<dbReference type="EMBL" id="CAADFR010000022">
    <property type="protein sequence ID" value="VFK38194.1"/>
    <property type="molecule type" value="Genomic_DNA"/>
</dbReference>
<dbReference type="AlphaFoldDB" id="A0A451BJX9"/>
<keyword evidence="3" id="KW-0812">Transmembrane</keyword>
<evidence type="ECO:0000313" key="5">
    <source>
        <dbReference type="EMBL" id="VFK43003.1"/>
    </source>
</evidence>
<evidence type="ECO:0000256" key="3">
    <source>
        <dbReference type="SAM" id="Phobius"/>
    </source>
</evidence>
<dbReference type="HAMAP" id="MF_00055">
    <property type="entry name" value="MEMO1"/>
    <property type="match status" value="1"/>
</dbReference>
<dbReference type="PANTHER" id="PTHR11060">
    <property type="entry name" value="PROTEIN MEMO1"/>
    <property type="match status" value="1"/>
</dbReference>
<gene>
    <name evidence="6" type="ORF">BECKSD772D_GA0070982_101913</name>
    <name evidence="5" type="ORF">BECKSD772E_GA0070983_102115</name>
    <name evidence="4" type="ORF">BECKSD772F_GA0070984_102215</name>
</gene>